<dbReference type="EMBL" id="JBCITK010000002">
    <property type="protein sequence ID" value="MEN0645566.1"/>
    <property type="molecule type" value="Genomic_DNA"/>
</dbReference>
<gene>
    <name evidence="1" type="ORF">MKY91_20585</name>
</gene>
<dbReference type="Proteomes" id="UP001418796">
    <property type="component" value="Unassembled WGS sequence"/>
</dbReference>
<organism evidence="1 2">
    <name type="scientific">Alkalicoccobacillus gibsonii</name>
    <dbReference type="NCBI Taxonomy" id="79881"/>
    <lineage>
        <taxon>Bacteria</taxon>
        <taxon>Bacillati</taxon>
        <taxon>Bacillota</taxon>
        <taxon>Bacilli</taxon>
        <taxon>Bacillales</taxon>
        <taxon>Bacillaceae</taxon>
        <taxon>Alkalicoccobacillus</taxon>
    </lineage>
</organism>
<accession>A0ABU9VRR3</accession>
<dbReference type="RefSeq" id="WP_343132233.1">
    <property type="nucleotide sequence ID" value="NZ_JBCITK010000002.1"/>
</dbReference>
<proteinExistence type="predicted"/>
<comment type="caution">
    <text evidence="1">The sequence shown here is derived from an EMBL/GenBank/DDBJ whole genome shotgun (WGS) entry which is preliminary data.</text>
</comment>
<protein>
    <submittedName>
        <fullName evidence="1">Uncharacterized protein</fullName>
    </submittedName>
</protein>
<reference evidence="1 2" key="1">
    <citation type="submission" date="2024-03" db="EMBL/GenBank/DDBJ databases">
        <title>Bacilli Hybrid Assemblies.</title>
        <authorList>
            <person name="Kovac J."/>
        </authorList>
    </citation>
    <scope>NUCLEOTIDE SEQUENCE [LARGE SCALE GENOMIC DNA]</scope>
    <source>
        <strain evidence="1 2">FSL R7-0666</strain>
    </source>
</reference>
<evidence type="ECO:0000313" key="1">
    <source>
        <dbReference type="EMBL" id="MEN0645566.1"/>
    </source>
</evidence>
<name>A0ABU9VRR3_9BACI</name>
<evidence type="ECO:0000313" key="2">
    <source>
        <dbReference type="Proteomes" id="UP001418796"/>
    </source>
</evidence>
<keyword evidence="2" id="KW-1185">Reference proteome</keyword>
<sequence>MKTKQRQIRSDKKIDVRPTIPAQFKQIIGRLSYIVTVPEKDIIEFIINSAIRSETVLDGLSKYFVYDYMYGTTLHLGSYDNPSIKEELNRLYERTEKVRATTRLKQTDYDNLFQLANSLNCTRSCAAWVLIERGIKDHAIIQSLLRSFLENELDPQRMKQLEEMIHFINKNKESGEEDFTLIEMLSYFRSQVKNGTGSIISHLKKLLD</sequence>